<evidence type="ECO:0000256" key="1">
    <source>
        <dbReference type="ARBA" id="ARBA00004651"/>
    </source>
</evidence>
<keyword evidence="3" id="KW-1003">Cell membrane</keyword>
<dbReference type="SUPFAM" id="SSF82866">
    <property type="entry name" value="Multidrug efflux transporter AcrB transmembrane domain"/>
    <property type="match status" value="1"/>
</dbReference>
<comment type="subcellular location">
    <subcellularLocation>
        <location evidence="1">Cell membrane</location>
        <topology evidence="1">Multi-pass membrane protein</topology>
    </subcellularLocation>
</comment>
<feature type="domain" description="Membrane transport protein MMPL" evidence="8">
    <location>
        <begin position="45"/>
        <end position="351"/>
    </location>
</feature>
<dbReference type="Proteomes" id="UP000188532">
    <property type="component" value="Unassembled WGS sequence"/>
</dbReference>
<dbReference type="InterPro" id="IPR004869">
    <property type="entry name" value="MMPL_dom"/>
</dbReference>
<dbReference type="Pfam" id="PF03176">
    <property type="entry name" value="MMPL"/>
    <property type="match status" value="1"/>
</dbReference>
<gene>
    <name evidence="9" type="ORF">BZL29_0641</name>
</gene>
<feature type="transmembrane region" description="Helical" evidence="7">
    <location>
        <begin position="282"/>
        <end position="303"/>
    </location>
</feature>
<keyword evidence="6 7" id="KW-0472">Membrane</keyword>
<evidence type="ECO:0000259" key="8">
    <source>
        <dbReference type="Pfam" id="PF03176"/>
    </source>
</evidence>
<evidence type="ECO:0000256" key="6">
    <source>
        <dbReference type="ARBA" id="ARBA00023136"/>
    </source>
</evidence>
<sequence length="538" mass="56176">MLHRIARLAIAAPGRVVAVAVLVMIATAIFGVPAIKKLSAGGGLDPGAESSHVAALLAQKFGQGDMGMLITVTADGGAQGPQASAVGTDLVERLKNSSDVRGVRSAWTESPAAARSLISKDGKTGLIVVAISGGETNAQKTAKQLSEELVHDRDGVRVRAGGEATVYWQVNTQTQNDLLLMESVALPLSFLVLVWVFGGVFAAALPVAVGGFAILGSLASLRAISLFTNVSIFALNLTVAMGMALAIDYTLLILSRFRDELAERQTRDAALIRAMTTAGRTVVFSAMTVALSMATLVLFPQYFLKSFGYAGVAVVAFAAAAAIVVTPAAIVLLDGRLDSLDVRPLLRRILWGVPRQPASFQQWSWYRWTKSVMRHAVPIGIAITALLLLLGSPFHRARWGFADDRILPASASARQVGDQLRNDFAGSGIPDISVVLPEATGVSPADLDAYAAALSRVPDVSSVTSPGGTFVHGILAGSPAAPSGIKDRSAFVTVGSTAPLYSAASAVQLDRLHAVPTPAAGWCSWAVWHKAIATACTP</sequence>
<keyword evidence="5 7" id="KW-1133">Transmembrane helix</keyword>
<evidence type="ECO:0000256" key="2">
    <source>
        <dbReference type="ARBA" id="ARBA00010157"/>
    </source>
</evidence>
<feature type="transmembrane region" description="Helical" evidence="7">
    <location>
        <begin position="230"/>
        <end position="254"/>
    </location>
</feature>
<keyword evidence="4 7" id="KW-0812">Transmembrane</keyword>
<reference evidence="9 10" key="1">
    <citation type="submission" date="2017-02" db="EMBL/GenBank/DDBJ databases">
        <title>Complete genome sequences of Mycobacterium kansasii strains isolated from rhesus macaques.</title>
        <authorList>
            <person name="Panda A."/>
            <person name="Nagaraj S."/>
            <person name="Zhao X."/>
            <person name="Tettelin H."/>
            <person name="Detolla L.J."/>
        </authorList>
    </citation>
    <scope>NUCLEOTIDE SEQUENCE [LARGE SCALE GENOMIC DNA]</scope>
    <source>
        <strain evidence="9 10">11-3469</strain>
    </source>
</reference>
<evidence type="ECO:0000313" key="9">
    <source>
        <dbReference type="EMBL" id="OOK84708.1"/>
    </source>
</evidence>
<comment type="similarity">
    <text evidence="2">Belongs to the resistance-nodulation-cell division (RND) (TC 2.A.6) family. MmpL subfamily.</text>
</comment>
<dbReference type="GO" id="GO:0005886">
    <property type="term" value="C:plasma membrane"/>
    <property type="evidence" value="ECO:0007669"/>
    <property type="project" value="UniProtKB-SubCell"/>
</dbReference>
<organism evidence="9 10">
    <name type="scientific">Mycobacterium kansasii</name>
    <dbReference type="NCBI Taxonomy" id="1768"/>
    <lineage>
        <taxon>Bacteria</taxon>
        <taxon>Bacillati</taxon>
        <taxon>Actinomycetota</taxon>
        <taxon>Actinomycetes</taxon>
        <taxon>Mycobacteriales</taxon>
        <taxon>Mycobacteriaceae</taxon>
        <taxon>Mycobacterium</taxon>
    </lineage>
</organism>
<evidence type="ECO:0000256" key="5">
    <source>
        <dbReference type="ARBA" id="ARBA00022989"/>
    </source>
</evidence>
<evidence type="ECO:0000256" key="3">
    <source>
        <dbReference type="ARBA" id="ARBA00022475"/>
    </source>
</evidence>
<evidence type="ECO:0000256" key="4">
    <source>
        <dbReference type="ARBA" id="ARBA00022692"/>
    </source>
</evidence>
<name>A0A1V3Y070_MYCKA</name>
<dbReference type="InterPro" id="IPR050545">
    <property type="entry name" value="Mycobact_MmpL"/>
</dbReference>
<dbReference type="PANTHER" id="PTHR33406:SF11">
    <property type="entry name" value="MEMBRANE PROTEIN SCO6666-RELATED"/>
    <property type="match status" value="1"/>
</dbReference>
<feature type="transmembrane region" description="Helical" evidence="7">
    <location>
        <begin position="190"/>
        <end position="218"/>
    </location>
</feature>
<dbReference type="PANTHER" id="PTHR33406">
    <property type="entry name" value="MEMBRANE PROTEIN MJ1562-RELATED"/>
    <property type="match status" value="1"/>
</dbReference>
<feature type="transmembrane region" description="Helical" evidence="7">
    <location>
        <begin position="376"/>
        <end position="395"/>
    </location>
</feature>
<evidence type="ECO:0000256" key="7">
    <source>
        <dbReference type="SAM" id="Phobius"/>
    </source>
</evidence>
<dbReference type="STRING" id="1768.B1T50_22075"/>
<dbReference type="AlphaFoldDB" id="A0A1V3Y070"/>
<feature type="transmembrane region" description="Helical" evidence="7">
    <location>
        <begin position="309"/>
        <end position="333"/>
    </location>
</feature>
<accession>A0A1V3Y070</accession>
<dbReference type="Gene3D" id="1.20.1640.10">
    <property type="entry name" value="Multidrug efflux transporter AcrB transmembrane domain"/>
    <property type="match status" value="1"/>
</dbReference>
<protein>
    <submittedName>
        <fullName evidence="9">MMPL family protein</fullName>
    </submittedName>
</protein>
<comment type="caution">
    <text evidence="9">The sequence shown here is derived from an EMBL/GenBank/DDBJ whole genome shotgun (WGS) entry which is preliminary data.</text>
</comment>
<proteinExistence type="inferred from homology"/>
<feature type="transmembrane region" description="Helical" evidence="7">
    <location>
        <begin position="12"/>
        <end position="32"/>
    </location>
</feature>
<evidence type="ECO:0000313" key="10">
    <source>
        <dbReference type="Proteomes" id="UP000188532"/>
    </source>
</evidence>
<dbReference type="EMBL" id="MVBN01000001">
    <property type="protein sequence ID" value="OOK84708.1"/>
    <property type="molecule type" value="Genomic_DNA"/>
</dbReference>